<proteinExistence type="predicted"/>
<dbReference type="SUPFAM" id="SSF69118">
    <property type="entry name" value="AhpD-like"/>
    <property type="match status" value="1"/>
</dbReference>
<accession>A0ABS1LGX0</accession>
<sequence length="221" mass="23658">MTRLAGADALADLDPVFARFAVSGGHNLWNLSHLTVREKAFLCLTADLCHPHLGLPLAMHVQMARANDVDPESIRELLRHLAPYAGYPIVASAFQRLTELGLPGARDTEAAGPAGLRGGLARTVQDLREVDPGLAAFTEDQLAQRWARPHLSVRERALACLAVDVLHQTLGESLHLHADLARSAGATDDTLRNLLRGMAEFGLPRVWAAARALGLPPGSAG</sequence>
<gene>
    <name evidence="2" type="ORF">HGK34_01990</name>
</gene>
<feature type="domain" description="Carboxymuconolactone decarboxylase-like" evidence="1">
    <location>
        <begin position="26"/>
        <end position="97"/>
    </location>
</feature>
<dbReference type="RefSeq" id="WP_201844845.1">
    <property type="nucleotide sequence ID" value="NZ_JABBYC010000001.1"/>
</dbReference>
<feature type="domain" description="Carboxymuconolactone decarboxylase-like" evidence="1">
    <location>
        <begin position="140"/>
        <end position="213"/>
    </location>
</feature>
<comment type="caution">
    <text evidence="2">The sequence shown here is derived from an EMBL/GenBank/DDBJ whole genome shotgun (WGS) entry which is preliminary data.</text>
</comment>
<organism evidence="2 3">
    <name type="scientific">Myceligenerans indicum</name>
    <dbReference type="NCBI Taxonomy" id="2593663"/>
    <lineage>
        <taxon>Bacteria</taxon>
        <taxon>Bacillati</taxon>
        <taxon>Actinomycetota</taxon>
        <taxon>Actinomycetes</taxon>
        <taxon>Micrococcales</taxon>
        <taxon>Promicromonosporaceae</taxon>
        <taxon>Myceligenerans</taxon>
    </lineage>
</organism>
<protein>
    <submittedName>
        <fullName evidence="2">Dehydrogenase</fullName>
    </submittedName>
</protein>
<evidence type="ECO:0000313" key="3">
    <source>
        <dbReference type="Proteomes" id="UP000675409"/>
    </source>
</evidence>
<evidence type="ECO:0000313" key="2">
    <source>
        <dbReference type="EMBL" id="MBL0885063.1"/>
    </source>
</evidence>
<reference evidence="2 3" key="1">
    <citation type="journal article" date="2021" name="Arch. Microbiol.">
        <title>Myceligenerans indicum sp. nov., an actinobacterium isolated from mangrove sediment of Sundarbans, India.</title>
        <authorList>
            <person name="Asha K."/>
            <person name="Bhadury P."/>
        </authorList>
    </citation>
    <scope>NUCLEOTIDE SEQUENCE [LARGE SCALE GENOMIC DNA]</scope>
    <source>
        <strain evidence="2 3">I2</strain>
    </source>
</reference>
<name>A0ABS1LGX0_9MICO</name>
<dbReference type="Pfam" id="PF02627">
    <property type="entry name" value="CMD"/>
    <property type="match status" value="2"/>
</dbReference>
<dbReference type="EMBL" id="JABBYC010000001">
    <property type="protein sequence ID" value="MBL0885063.1"/>
    <property type="molecule type" value="Genomic_DNA"/>
</dbReference>
<dbReference type="InterPro" id="IPR003779">
    <property type="entry name" value="CMD-like"/>
</dbReference>
<evidence type="ECO:0000259" key="1">
    <source>
        <dbReference type="Pfam" id="PF02627"/>
    </source>
</evidence>
<keyword evidence="3" id="KW-1185">Reference proteome</keyword>
<dbReference type="Proteomes" id="UP000675409">
    <property type="component" value="Unassembled WGS sequence"/>
</dbReference>
<dbReference type="PANTHER" id="PTHR33570">
    <property type="entry name" value="4-CARBOXYMUCONOLACTONE DECARBOXYLASE FAMILY PROTEIN"/>
    <property type="match status" value="1"/>
</dbReference>
<dbReference type="PANTHER" id="PTHR33570:SF2">
    <property type="entry name" value="CARBOXYMUCONOLACTONE DECARBOXYLASE-LIKE DOMAIN-CONTAINING PROTEIN"/>
    <property type="match status" value="1"/>
</dbReference>
<dbReference type="InterPro" id="IPR029032">
    <property type="entry name" value="AhpD-like"/>
</dbReference>
<dbReference type="InterPro" id="IPR052512">
    <property type="entry name" value="4CMD/NDH-1_regulator"/>
</dbReference>
<dbReference type="Gene3D" id="1.20.1290.10">
    <property type="entry name" value="AhpD-like"/>
    <property type="match status" value="1"/>
</dbReference>